<proteinExistence type="predicted"/>
<dbReference type="EMBL" id="CACRST010000025">
    <property type="protein sequence ID" value="VYT26580.1"/>
    <property type="molecule type" value="Genomic_DNA"/>
</dbReference>
<organism evidence="2">
    <name type="scientific">Blautia glucerasea</name>
    <dbReference type="NCBI Taxonomy" id="536633"/>
    <lineage>
        <taxon>Bacteria</taxon>
        <taxon>Bacillati</taxon>
        <taxon>Bacillota</taxon>
        <taxon>Clostridia</taxon>
        <taxon>Lachnospirales</taxon>
        <taxon>Lachnospiraceae</taxon>
        <taxon>Blautia</taxon>
    </lineage>
</organism>
<gene>
    <name evidence="2" type="ORF">BGLFYP119_02532</name>
</gene>
<sequence length="161" mass="18633">MLIRNAVQKDLPQIMKIYENARSYMRKTGNPTQWSGGYPGEDVIRRDMDEGNFYVCENENRIVGVFTFFMGGDPNYIRIDQGSWHSDAPYGTIHRVASDGSIRGFASICFSFCLEKCSYLRIDTHRDNRPMQKALHKFGFRQCGIVYMEDGTERIAFDFNL</sequence>
<feature type="domain" description="N-acetyltransferase" evidence="1">
    <location>
        <begin position="1"/>
        <end position="161"/>
    </location>
</feature>
<dbReference type="PROSITE" id="PS51186">
    <property type="entry name" value="GNAT"/>
    <property type="match status" value="1"/>
</dbReference>
<dbReference type="AlphaFoldDB" id="A0A6N2V9C0"/>
<accession>A0A6N2V9C0</accession>
<name>A0A6N2V9C0_9FIRM</name>
<dbReference type="RefSeq" id="WP_156355011.1">
    <property type="nucleotide sequence ID" value="NZ_CACRST010000025.1"/>
</dbReference>
<reference evidence="2" key="1">
    <citation type="submission" date="2019-11" db="EMBL/GenBank/DDBJ databases">
        <authorList>
            <person name="Feng L."/>
        </authorList>
    </citation>
    <scope>NUCLEOTIDE SEQUENCE</scope>
    <source>
        <strain evidence="2">BgluceraseaLFYP119</strain>
    </source>
</reference>
<evidence type="ECO:0000313" key="2">
    <source>
        <dbReference type="EMBL" id="VYT26580.1"/>
    </source>
</evidence>
<protein>
    <recommendedName>
        <fullName evidence="1">N-acetyltransferase domain-containing protein</fullName>
    </recommendedName>
</protein>
<dbReference type="InterPro" id="IPR000182">
    <property type="entry name" value="GNAT_dom"/>
</dbReference>
<dbReference type="Gene3D" id="3.40.630.30">
    <property type="match status" value="1"/>
</dbReference>
<dbReference type="GO" id="GO:0016747">
    <property type="term" value="F:acyltransferase activity, transferring groups other than amino-acyl groups"/>
    <property type="evidence" value="ECO:0007669"/>
    <property type="project" value="InterPro"/>
</dbReference>
<dbReference type="InterPro" id="IPR016181">
    <property type="entry name" value="Acyl_CoA_acyltransferase"/>
</dbReference>
<evidence type="ECO:0000259" key="1">
    <source>
        <dbReference type="PROSITE" id="PS51186"/>
    </source>
</evidence>
<dbReference type="SUPFAM" id="SSF55729">
    <property type="entry name" value="Acyl-CoA N-acyltransferases (Nat)"/>
    <property type="match status" value="1"/>
</dbReference>